<name>A0A3N4Q526_9BACT</name>
<comment type="caution">
    <text evidence="1">The sequence shown here is derived from an EMBL/GenBank/DDBJ whole genome shotgun (WGS) entry which is preliminary data.</text>
</comment>
<evidence type="ECO:0000313" key="2">
    <source>
        <dbReference type="Proteomes" id="UP000278351"/>
    </source>
</evidence>
<organism evidence="1 2">
    <name type="scientific">Chitinophaga lutea</name>
    <dbReference type="NCBI Taxonomy" id="2488634"/>
    <lineage>
        <taxon>Bacteria</taxon>
        <taxon>Pseudomonadati</taxon>
        <taxon>Bacteroidota</taxon>
        <taxon>Chitinophagia</taxon>
        <taxon>Chitinophagales</taxon>
        <taxon>Chitinophagaceae</taxon>
        <taxon>Chitinophaga</taxon>
    </lineage>
</organism>
<reference evidence="1 2" key="1">
    <citation type="submission" date="2018-11" db="EMBL/GenBank/DDBJ databases">
        <title>Chitinophaga lutea sp.nov., isolate from arsenic contaminated soil.</title>
        <authorList>
            <person name="Zong Y."/>
        </authorList>
    </citation>
    <scope>NUCLEOTIDE SEQUENCE [LARGE SCALE GENOMIC DNA]</scope>
    <source>
        <strain evidence="1 2">ZY74</strain>
    </source>
</reference>
<gene>
    <name evidence="1" type="ORF">EGT74_03355</name>
</gene>
<dbReference type="AlphaFoldDB" id="A0A3N4Q526"/>
<dbReference type="OrthoDB" id="9814400at2"/>
<proteinExistence type="predicted"/>
<evidence type="ECO:0008006" key="3">
    <source>
        <dbReference type="Google" id="ProtNLM"/>
    </source>
</evidence>
<accession>A0A3N4Q526</accession>
<evidence type="ECO:0000313" key="1">
    <source>
        <dbReference type="EMBL" id="RPE12601.1"/>
    </source>
</evidence>
<keyword evidence="2" id="KW-1185">Reference proteome</keyword>
<sequence>MKKLGDIMKTYQEVLQMPATFFNVKQVENKFGVSNQTAMNDLHGLVAEGLFEERKFGKKRKISG</sequence>
<dbReference type="RefSeq" id="WP_123845112.1">
    <property type="nucleotide sequence ID" value="NZ_RPDH01000001.1"/>
</dbReference>
<protein>
    <recommendedName>
        <fullName evidence="3">DeoR family transcriptional regulator</fullName>
    </recommendedName>
</protein>
<dbReference type="Proteomes" id="UP000278351">
    <property type="component" value="Unassembled WGS sequence"/>
</dbReference>
<dbReference type="EMBL" id="RPDH01000001">
    <property type="protein sequence ID" value="RPE12601.1"/>
    <property type="molecule type" value="Genomic_DNA"/>
</dbReference>